<keyword evidence="2" id="KW-1185">Reference proteome</keyword>
<protein>
    <submittedName>
        <fullName evidence="1">Pentapeptide repeat-containing protein</fullName>
    </submittedName>
</protein>
<reference evidence="2" key="1">
    <citation type="submission" date="2018-12" db="EMBL/GenBank/DDBJ databases">
        <title>Genome sequence of Peanibacillus sp.</title>
        <authorList>
            <person name="Subramani G."/>
            <person name="Srinivasan S."/>
            <person name="Kim M.K."/>
        </authorList>
    </citation>
    <scope>NUCLEOTIDE SEQUENCE [LARGE SCALE GENOMIC DNA]</scope>
    <source>
        <strain evidence="2">18JY67-1</strain>
    </source>
</reference>
<dbReference type="Pfam" id="PF00805">
    <property type="entry name" value="Pentapeptide"/>
    <property type="match status" value="1"/>
</dbReference>
<dbReference type="KEGG" id="palb:EJC50_16815"/>
<sequence>MKNGFYRVIVIITKSSEVGFGLFQEKEYYNEHFADMVFSKEELIGVKFYDCTFTKCDFSETVFDECRFSDCTFASCDLSMIKLLDSSISQASFKQCKLVGVDWTEASWSRIVVPGTLRFDECVLNHSTFIGLALPKSVIIGCTARNVDFRETNLQESNMTATNFAESLFSDTNLAGADLSHALNYAIDPSVNRISKAKFTLPEAISLLYSMDIELIED</sequence>
<evidence type="ECO:0000313" key="2">
    <source>
        <dbReference type="Proteomes" id="UP000272528"/>
    </source>
</evidence>
<proteinExistence type="predicted"/>
<dbReference type="InterPro" id="IPR001646">
    <property type="entry name" value="5peptide_repeat"/>
</dbReference>
<gene>
    <name evidence="1" type="ORF">EJC50_16815</name>
</gene>
<dbReference type="EMBL" id="CP034437">
    <property type="protein sequence ID" value="AZN41147.1"/>
    <property type="molecule type" value="Genomic_DNA"/>
</dbReference>
<dbReference type="PANTHER" id="PTHR42999">
    <property type="entry name" value="ANTIBIOTIC RESISTANCE PROTEIN MCBG"/>
    <property type="match status" value="1"/>
</dbReference>
<accession>A0A3Q8X5Q0</accession>
<dbReference type="Pfam" id="PF13599">
    <property type="entry name" value="Pentapeptide_4"/>
    <property type="match status" value="1"/>
</dbReference>
<organism evidence="1 2">
    <name type="scientific">Paenibacillus albus</name>
    <dbReference type="NCBI Taxonomy" id="2495582"/>
    <lineage>
        <taxon>Bacteria</taxon>
        <taxon>Bacillati</taxon>
        <taxon>Bacillota</taxon>
        <taxon>Bacilli</taxon>
        <taxon>Bacillales</taxon>
        <taxon>Paenibacillaceae</taxon>
        <taxon>Paenibacillus</taxon>
    </lineage>
</organism>
<dbReference type="SUPFAM" id="SSF141571">
    <property type="entry name" value="Pentapeptide repeat-like"/>
    <property type="match status" value="1"/>
</dbReference>
<evidence type="ECO:0000313" key="1">
    <source>
        <dbReference type="EMBL" id="AZN41147.1"/>
    </source>
</evidence>
<dbReference type="Proteomes" id="UP000272528">
    <property type="component" value="Chromosome"/>
</dbReference>
<dbReference type="Gene3D" id="2.160.20.80">
    <property type="entry name" value="E3 ubiquitin-protein ligase SopA"/>
    <property type="match status" value="1"/>
</dbReference>
<dbReference type="InterPro" id="IPR052949">
    <property type="entry name" value="PA_immunity-related"/>
</dbReference>
<dbReference type="OrthoDB" id="9798656at2"/>
<name>A0A3Q8X5Q0_9BACL</name>
<dbReference type="PANTHER" id="PTHR42999:SF1">
    <property type="entry name" value="PENTAPEPTIDE REPEAT-CONTAINING PROTEIN"/>
    <property type="match status" value="1"/>
</dbReference>
<dbReference type="AlphaFoldDB" id="A0A3Q8X5Q0"/>